<dbReference type="HOGENOM" id="CLU_2516230_0_0_1"/>
<reference evidence="1" key="2">
    <citation type="submission" date="2015-03" db="UniProtKB">
        <authorList>
            <consortium name="EnsemblPlants"/>
        </authorList>
    </citation>
    <scope>IDENTIFICATION</scope>
</reference>
<evidence type="ECO:0000313" key="2">
    <source>
        <dbReference type="Proteomes" id="UP000026960"/>
    </source>
</evidence>
<protein>
    <submittedName>
        <fullName evidence="1">Uncharacterized protein</fullName>
    </submittedName>
</protein>
<evidence type="ECO:0000313" key="1">
    <source>
        <dbReference type="EnsemblPlants" id="OBART09G00520.1"/>
    </source>
</evidence>
<accession>A0A0D3H3K4</accession>
<keyword evidence="2" id="KW-1185">Reference proteome</keyword>
<dbReference type="Proteomes" id="UP000026960">
    <property type="component" value="Chromosome 9"/>
</dbReference>
<name>A0A0D3H3K4_9ORYZ</name>
<organism evidence="1">
    <name type="scientific">Oryza barthii</name>
    <dbReference type="NCBI Taxonomy" id="65489"/>
    <lineage>
        <taxon>Eukaryota</taxon>
        <taxon>Viridiplantae</taxon>
        <taxon>Streptophyta</taxon>
        <taxon>Embryophyta</taxon>
        <taxon>Tracheophyta</taxon>
        <taxon>Spermatophyta</taxon>
        <taxon>Magnoliopsida</taxon>
        <taxon>Liliopsida</taxon>
        <taxon>Poales</taxon>
        <taxon>Poaceae</taxon>
        <taxon>BOP clade</taxon>
        <taxon>Oryzoideae</taxon>
        <taxon>Oryzeae</taxon>
        <taxon>Oryzinae</taxon>
        <taxon>Oryza</taxon>
    </lineage>
</organism>
<reference evidence="1" key="1">
    <citation type="journal article" date="2009" name="Rice">
        <title>De Novo Next Generation Sequencing of Plant Genomes.</title>
        <authorList>
            <person name="Rounsley S."/>
            <person name="Marri P.R."/>
            <person name="Yu Y."/>
            <person name="He R."/>
            <person name="Sisneros N."/>
            <person name="Goicoechea J.L."/>
            <person name="Lee S.J."/>
            <person name="Angelova A."/>
            <person name="Kudrna D."/>
            <person name="Luo M."/>
            <person name="Affourtit J."/>
            <person name="Desany B."/>
            <person name="Knight J."/>
            <person name="Niazi F."/>
            <person name="Egholm M."/>
            <person name="Wing R.A."/>
        </authorList>
    </citation>
    <scope>NUCLEOTIDE SEQUENCE [LARGE SCALE GENOMIC DNA]</scope>
    <source>
        <strain evidence="1">cv. IRGC 105608</strain>
    </source>
</reference>
<proteinExistence type="predicted"/>
<dbReference type="AlphaFoldDB" id="A0A0D3H3K4"/>
<dbReference type="PaxDb" id="65489-OBART09G00520.1"/>
<sequence length="85" mass="9849">MVYPQSQVHTASSKQAGPYMLHYYSHNPQENQNKLFATKISTSLTSLLVEVENNLRPRNNCGDSDVCRFCWWSMDFCREWGTRGS</sequence>
<dbReference type="EnsemblPlants" id="OBART09G00520.1">
    <property type="protein sequence ID" value="OBART09G00520.1"/>
    <property type="gene ID" value="OBART09G00520"/>
</dbReference>
<dbReference type="Gramene" id="OBART09G00520.1">
    <property type="protein sequence ID" value="OBART09G00520.1"/>
    <property type="gene ID" value="OBART09G00520"/>
</dbReference>